<evidence type="ECO:0000256" key="1">
    <source>
        <dbReference type="ARBA" id="ARBA00005417"/>
    </source>
</evidence>
<evidence type="ECO:0000256" key="4">
    <source>
        <dbReference type="ARBA" id="ARBA00022840"/>
    </source>
</evidence>
<keyword evidence="4 6" id="KW-0067">ATP-binding</keyword>
<evidence type="ECO:0000313" key="6">
    <source>
        <dbReference type="EMBL" id="TLX44926.1"/>
    </source>
</evidence>
<dbReference type="InterPro" id="IPR050166">
    <property type="entry name" value="ABC_transporter_ATP-bind"/>
</dbReference>
<dbReference type="GeneID" id="95771922"/>
<evidence type="ECO:0000259" key="5">
    <source>
        <dbReference type="PROSITE" id="PS50893"/>
    </source>
</evidence>
<evidence type="ECO:0000313" key="7">
    <source>
        <dbReference type="Proteomes" id="UP000305131"/>
    </source>
</evidence>
<sequence length="265" mass="27708">MLALEGLHLAFGSVPVLAGIDLTVKPGELVVLLGPSGCGKTSLLRLAAGVEAVQGGRVANRFARTAMVFQDPRLMPWADARDNAAFGLKALGMARAERRATAEVILRRLGLSIADFGKRPAQLSGGMQQRVAIARAFALRPDLVLMDEPFSALDVGLRGDLQALLRAEVEGAGAAALFVTHDITEAVRLADRIVVLSPRPARVVADLPQQPIRTDAAPGAVFEAAAALLRRPEVAAALAAPVTTGAPLRNDPATFQSLGMPAPAR</sequence>
<protein>
    <submittedName>
        <fullName evidence="6">ATP-binding cassette domain-containing protein</fullName>
    </submittedName>
</protein>
<keyword evidence="3" id="KW-0547">Nucleotide-binding</keyword>
<dbReference type="SUPFAM" id="SSF52540">
    <property type="entry name" value="P-loop containing nucleoside triphosphate hydrolases"/>
    <property type="match status" value="1"/>
</dbReference>
<organism evidence="6 7">
    <name type="scientific">Xanthobacter autotrophicus</name>
    <dbReference type="NCBI Taxonomy" id="280"/>
    <lineage>
        <taxon>Bacteria</taxon>
        <taxon>Pseudomonadati</taxon>
        <taxon>Pseudomonadota</taxon>
        <taxon>Alphaproteobacteria</taxon>
        <taxon>Hyphomicrobiales</taxon>
        <taxon>Xanthobacteraceae</taxon>
        <taxon>Xanthobacter</taxon>
    </lineage>
</organism>
<dbReference type="OrthoDB" id="9802264at2"/>
<dbReference type="PROSITE" id="PS50893">
    <property type="entry name" value="ABC_TRANSPORTER_2"/>
    <property type="match status" value="1"/>
</dbReference>
<dbReference type="GO" id="GO:0016887">
    <property type="term" value="F:ATP hydrolysis activity"/>
    <property type="evidence" value="ECO:0007669"/>
    <property type="project" value="InterPro"/>
</dbReference>
<dbReference type="PANTHER" id="PTHR42788">
    <property type="entry name" value="TAURINE IMPORT ATP-BINDING PROTEIN-RELATED"/>
    <property type="match status" value="1"/>
</dbReference>
<name>A0A6C1KVE2_XANAU</name>
<feature type="domain" description="ABC transporter" evidence="5">
    <location>
        <begin position="2"/>
        <end position="223"/>
    </location>
</feature>
<accession>A0A6C1KVE2</accession>
<dbReference type="InterPro" id="IPR017871">
    <property type="entry name" value="ABC_transporter-like_CS"/>
</dbReference>
<dbReference type="InterPro" id="IPR003439">
    <property type="entry name" value="ABC_transporter-like_ATP-bd"/>
</dbReference>
<dbReference type="EMBL" id="VAUP01000002">
    <property type="protein sequence ID" value="TLX44926.1"/>
    <property type="molecule type" value="Genomic_DNA"/>
</dbReference>
<reference evidence="6 7" key="1">
    <citation type="submission" date="2019-05" db="EMBL/GenBank/DDBJ databases">
        <authorList>
            <person name="Zhou X."/>
        </authorList>
    </citation>
    <scope>NUCLEOTIDE SEQUENCE [LARGE SCALE GENOMIC DNA]</scope>
    <source>
        <strain evidence="6 7">DSM 432</strain>
    </source>
</reference>
<dbReference type="PANTHER" id="PTHR42788:SF19">
    <property type="entry name" value="ALIPHATIC SULFONATES IMPORT ATP-BINDING PROTEIN SSUB 2"/>
    <property type="match status" value="1"/>
</dbReference>
<gene>
    <name evidence="6" type="ORF">FBQ73_00400</name>
</gene>
<comment type="caution">
    <text evidence="6">The sequence shown here is derived from an EMBL/GenBank/DDBJ whole genome shotgun (WGS) entry which is preliminary data.</text>
</comment>
<dbReference type="InterPro" id="IPR003593">
    <property type="entry name" value="AAA+_ATPase"/>
</dbReference>
<dbReference type="RefSeq" id="WP_138397553.1">
    <property type="nucleotide sequence ID" value="NZ_JBAFVI010000004.1"/>
</dbReference>
<dbReference type="Gene3D" id="3.40.50.300">
    <property type="entry name" value="P-loop containing nucleotide triphosphate hydrolases"/>
    <property type="match status" value="1"/>
</dbReference>
<dbReference type="InterPro" id="IPR027417">
    <property type="entry name" value="P-loop_NTPase"/>
</dbReference>
<dbReference type="Proteomes" id="UP000305131">
    <property type="component" value="Unassembled WGS sequence"/>
</dbReference>
<comment type="similarity">
    <text evidence="1">Belongs to the ABC transporter superfamily.</text>
</comment>
<evidence type="ECO:0000256" key="2">
    <source>
        <dbReference type="ARBA" id="ARBA00022448"/>
    </source>
</evidence>
<dbReference type="SMART" id="SM00382">
    <property type="entry name" value="AAA"/>
    <property type="match status" value="1"/>
</dbReference>
<dbReference type="Pfam" id="PF00005">
    <property type="entry name" value="ABC_tran"/>
    <property type="match status" value="1"/>
</dbReference>
<dbReference type="GO" id="GO:0005524">
    <property type="term" value="F:ATP binding"/>
    <property type="evidence" value="ECO:0007669"/>
    <property type="project" value="UniProtKB-KW"/>
</dbReference>
<dbReference type="AlphaFoldDB" id="A0A6C1KVE2"/>
<keyword evidence="2" id="KW-0813">Transport</keyword>
<dbReference type="PROSITE" id="PS00211">
    <property type="entry name" value="ABC_TRANSPORTER_1"/>
    <property type="match status" value="1"/>
</dbReference>
<proteinExistence type="inferred from homology"/>
<evidence type="ECO:0000256" key="3">
    <source>
        <dbReference type="ARBA" id="ARBA00022741"/>
    </source>
</evidence>